<dbReference type="PROSITE" id="PS51462">
    <property type="entry name" value="NUDIX"/>
    <property type="match status" value="1"/>
</dbReference>
<reference evidence="4 5" key="1">
    <citation type="journal article" date="2015" name="Infect. Genet. Evol.">
        <title>Genomic sequences of six botulinum neurotoxin-producing strains representing three clostridial species illustrate the mobility and diversity of botulinum neurotoxin genes.</title>
        <authorList>
            <person name="Smith T.J."/>
            <person name="Hill K.K."/>
            <person name="Xie G."/>
            <person name="Foley B.T."/>
            <person name="Williamson C.H."/>
            <person name="Foster J.T."/>
            <person name="Johnson S.L."/>
            <person name="Chertkov O."/>
            <person name="Teshima H."/>
            <person name="Gibbons H.S."/>
            <person name="Johnsky L.A."/>
            <person name="Karavis M.A."/>
            <person name="Smith L.A."/>
        </authorList>
    </citation>
    <scope>NUCLEOTIDE SEQUENCE [LARGE SCALE GENOMIC DNA]</scope>
    <source>
        <strain evidence="4 5">CDC 2741</strain>
    </source>
</reference>
<accession>A0A0C1QV23</accession>
<dbReference type="CDD" id="cd02883">
    <property type="entry name" value="NUDIX_Hydrolase"/>
    <property type="match status" value="1"/>
</dbReference>
<dbReference type="SUPFAM" id="SSF55811">
    <property type="entry name" value="Nudix"/>
    <property type="match status" value="1"/>
</dbReference>
<dbReference type="AlphaFoldDB" id="A0A0C1QV23"/>
<dbReference type="InterPro" id="IPR020084">
    <property type="entry name" value="NUDIX_hydrolase_CS"/>
</dbReference>
<dbReference type="PROSITE" id="PS00893">
    <property type="entry name" value="NUDIX_BOX"/>
    <property type="match status" value="1"/>
</dbReference>
<comment type="similarity">
    <text evidence="1">Belongs to the Nudix hydrolase family.</text>
</comment>
<sequence>METIIGCSVIIYDNDKKVLISKRSKTKSKFPLFWETVGGTLENEESPEECIRREVKEELNCSIDDLKLLKVYVINSDNRYVLIVYTGKLIGEVEANEEIEQIKWVTRSEIDKYNFMGNCKEKIIDFYNEEAEKRIEEFRDKQNIKRYKARNCRKLSPNQF</sequence>
<feature type="domain" description="Nudix hydrolase" evidence="3">
    <location>
        <begin position="2"/>
        <end position="132"/>
    </location>
</feature>
<dbReference type="InterPro" id="IPR000086">
    <property type="entry name" value="NUDIX_hydrolase_dom"/>
</dbReference>
<evidence type="ECO:0000313" key="4">
    <source>
        <dbReference type="EMBL" id="KIE44877.1"/>
    </source>
</evidence>
<dbReference type="Proteomes" id="UP000031366">
    <property type="component" value="Unassembled WGS sequence"/>
</dbReference>
<keyword evidence="5" id="KW-1185">Reference proteome</keyword>
<comment type="caution">
    <text evidence="4">The sequence shown here is derived from an EMBL/GenBank/DDBJ whole genome shotgun (WGS) entry which is preliminary data.</text>
</comment>
<dbReference type="STRING" id="29341.RSJ17_04135"/>
<evidence type="ECO:0000256" key="1">
    <source>
        <dbReference type="ARBA" id="ARBA00005582"/>
    </source>
</evidence>
<dbReference type="PANTHER" id="PTHR43736:SF1">
    <property type="entry name" value="DIHYDRONEOPTERIN TRIPHOSPHATE DIPHOSPHATASE"/>
    <property type="match status" value="1"/>
</dbReference>
<gene>
    <name evidence="4" type="ORF">U732_265</name>
</gene>
<dbReference type="OrthoDB" id="1936118at2"/>
<dbReference type="Pfam" id="PF00293">
    <property type="entry name" value="NUDIX"/>
    <property type="match status" value="1"/>
</dbReference>
<protein>
    <submittedName>
        <fullName evidence="4">NUDIX domain protein</fullName>
    </submittedName>
</protein>
<evidence type="ECO:0000313" key="5">
    <source>
        <dbReference type="Proteomes" id="UP000031366"/>
    </source>
</evidence>
<proteinExistence type="inferred from homology"/>
<dbReference type="InterPro" id="IPR015797">
    <property type="entry name" value="NUDIX_hydrolase-like_dom_sf"/>
</dbReference>
<evidence type="ECO:0000256" key="2">
    <source>
        <dbReference type="ARBA" id="ARBA00022801"/>
    </source>
</evidence>
<keyword evidence="2" id="KW-0378">Hydrolase</keyword>
<name>A0A0C1QV23_9CLOT</name>
<evidence type="ECO:0000259" key="3">
    <source>
        <dbReference type="PROSITE" id="PS51462"/>
    </source>
</evidence>
<dbReference type="EMBL" id="AYSO01000020">
    <property type="protein sequence ID" value="KIE44877.1"/>
    <property type="molecule type" value="Genomic_DNA"/>
</dbReference>
<dbReference type="PANTHER" id="PTHR43736">
    <property type="entry name" value="ADP-RIBOSE PYROPHOSPHATASE"/>
    <property type="match status" value="1"/>
</dbReference>
<dbReference type="Gene3D" id="3.90.79.10">
    <property type="entry name" value="Nucleoside Triphosphate Pyrophosphohydrolase"/>
    <property type="match status" value="1"/>
</dbReference>
<organism evidence="4 5">
    <name type="scientific">Clostridium argentinense CDC 2741</name>
    <dbReference type="NCBI Taxonomy" id="1418104"/>
    <lineage>
        <taxon>Bacteria</taxon>
        <taxon>Bacillati</taxon>
        <taxon>Bacillota</taxon>
        <taxon>Clostridia</taxon>
        <taxon>Eubacteriales</taxon>
        <taxon>Clostridiaceae</taxon>
        <taxon>Clostridium</taxon>
    </lineage>
</organism>
<dbReference type="GO" id="GO:0016787">
    <property type="term" value="F:hydrolase activity"/>
    <property type="evidence" value="ECO:0007669"/>
    <property type="project" value="UniProtKB-KW"/>
</dbReference>
<dbReference type="RefSeq" id="WP_039636008.1">
    <property type="nucleotide sequence ID" value="NZ_AYSO01000020.1"/>
</dbReference>